<evidence type="ECO:0000256" key="1">
    <source>
        <dbReference type="SAM" id="MobiDB-lite"/>
    </source>
</evidence>
<sequence length="165" mass="16774">MVRGTGDAGAGMAMRRGLSAGLVLVGVLLGAGCGDPEPDLSAGAPPSSAGPVSASPSPSASTWTQLRLEVPPQATTDGTPAGRLCAYLTALQPRLEREPSAEEARSVLARRLAKLGGAEADLRDAITTQLDTLTSQRCPETREAVLSAVGADDFRAALGLPTALR</sequence>
<organism evidence="2 3">
    <name type="scientific">Cryptosporangium minutisporangium</name>
    <dbReference type="NCBI Taxonomy" id="113569"/>
    <lineage>
        <taxon>Bacteria</taxon>
        <taxon>Bacillati</taxon>
        <taxon>Actinomycetota</taxon>
        <taxon>Actinomycetes</taxon>
        <taxon>Cryptosporangiales</taxon>
        <taxon>Cryptosporangiaceae</taxon>
        <taxon>Cryptosporangium</taxon>
    </lineage>
</organism>
<keyword evidence="3" id="KW-1185">Reference proteome</keyword>
<evidence type="ECO:0008006" key="4">
    <source>
        <dbReference type="Google" id="ProtNLM"/>
    </source>
</evidence>
<comment type="caution">
    <text evidence="2">The sequence shown here is derived from an EMBL/GenBank/DDBJ whole genome shotgun (WGS) entry which is preliminary data.</text>
</comment>
<name>A0ABP6T8X1_9ACTN</name>
<dbReference type="EMBL" id="BAAAYN010000055">
    <property type="protein sequence ID" value="GAA3396320.1"/>
    <property type="molecule type" value="Genomic_DNA"/>
</dbReference>
<dbReference type="PROSITE" id="PS51257">
    <property type="entry name" value="PROKAR_LIPOPROTEIN"/>
    <property type="match status" value="1"/>
</dbReference>
<feature type="region of interest" description="Disordered" evidence="1">
    <location>
        <begin position="38"/>
        <end position="63"/>
    </location>
</feature>
<accession>A0ABP6T8X1</accession>
<evidence type="ECO:0000313" key="2">
    <source>
        <dbReference type="EMBL" id="GAA3396320.1"/>
    </source>
</evidence>
<protein>
    <recommendedName>
        <fullName evidence="4">Lipoprotein</fullName>
    </recommendedName>
</protein>
<feature type="compositionally biased region" description="Low complexity" evidence="1">
    <location>
        <begin position="41"/>
        <end position="61"/>
    </location>
</feature>
<gene>
    <name evidence="2" type="ORF">GCM10020369_72580</name>
</gene>
<evidence type="ECO:0000313" key="3">
    <source>
        <dbReference type="Proteomes" id="UP001501676"/>
    </source>
</evidence>
<dbReference type="RefSeq" id="WP_345732821.1">
    <property type="nucleotide sequence ID" value="NZ_BAAAYN010000055.1"/>
</dbReference>
<dbReference type="Proteomes" id="UP001501676">
    <property type="component" value="Unassembled WGS sequence"/>
</dbReference>
<reference evidence="3" key="1">
    <citation type="journal article" date="2019" name="Int. J. Syst. Evol. Microbiol.">
        <title>The Global Catalogue of Microorganisms (GCM) 10K type strain sequencing project: providing services to taxonomists for standard genome sequencing and annotation.</title>
        <authorList>
            <consortium name="The Broad Institute Genomics Platform"/>
            <consortium name="The Broad Institute Genome Sequencing Center for Infectious Disease"/>
            <person name="Wu L."/>
            <person name="Ma J."/>
        </authorList>
    </citation>
    <scope>NUCLEOTIDE SEQUENCE [LARGE SCALE GENOMIC DNA]</scope>
    <source>
        <strain evidence="3">JCM 9458</strain>
    </source>
</reference>
<proteinExistence type="predicted"/>